<dbReference type="EMBL" id="MIJE01000001">
    <property type="protein sequence ID" value="OEF98258.1"/>
    <property type="molecule type" value="Genomic_DNA"/>
</dbReference>
<dbReference type="GO" id="GO:0045150">
    <property type="term" value="P:acetoin catabolic process"/>
    <property type="evidence" value="ECO:0007669"/>
    <property type="project" value="InterPro"/>
</dbReference>
<dbReference type="Gene3D" id="3.40.630.30">
    <property type="match status" value="1"/>
</dbReference>
<dbReference type="Pfam" id="PF00583">
    <property type="entry name" value="Acetyltransf_1"/>
    <property type="match status" value="1"/>
</dbReference>
<dbReference type="CDD" id="cd04301">
    <property type="entry name" value="NAT_SF"/>
    <property type="match status" value="1"/>
</dbReference>
<evidence type="ECO:0000313" key="2">
    <source>
        <dbReference type="EMBL" id="OEF98258.1"/>
    </source>
</evidence>
<name>A0A1E5G505_9FIRM</name>
<dbReference type="OrthoDB" id="5416633at2"/>
<sequence>MEKNYFSEEITLEDGSTIEICGPIEAEKLRHLNMHEQLVAFRIPEEQKEALVEIAELPEGRIVGAIHNDTLVGYITFHYPDPYERWAEGNMEDLLELGAIEVAKDYRQYGLAKKMMAIAFKDSVMDQFIVISTEYYWHWDLKNTGLSVWDYRKIMESIMSSVGMEYFATDDPEICSHPANLLMARIGKEVPLESIEAFDNLRFKNRHMY</sequence>
<feature type="domain" description="N-acetyltransferase" evidence="1">
    <location>
        <begin position="18"/>
        <end position="188"/>
    </location>
</feature>
<dbReference type="Proteomes" id="UP000094296">
    <property type="component" value="Unassembled WGS sequence"/>
</dbReference>
<accession>A0A1E5G505</accession>
<dbReference type="InterPro" id="IPR000182">
    <property type="entry name" value="GNAT_dom"/>
</dbReference>
<protein>
    <recommendedName>
        <fullName evidence="1">N-acetyltransferase domain-containing protein</fullName>
    </recommendedName>
</protein>
<evidence type="ECO:0000313" key="3">
    <source>
        <dbReference type="Proteomes" id="UP000094296"/>
    </source>
</evidence>
<dbReference type="AlphaFoldDB" id="A0A1E5G505"/>
<dbReference type="PIRSF" id="PIRSF021278">
    <property type="entry name" value="AcuA"/>
    <property type="match status" value="1"/>
</dbReference>
<proteinExistence type="predicted"/>
<dbReference type="SUPFAM" id="SSF55729">
    <property type="entry name" value="Acyl-CoA N-acyltransferases (Nat)"/>
    <property type="match status" value="1"/>
</dbReference>
<dbReference type="PROSITE" id="PS51186">
    <property type="entry name" value="GNAT"/>
    <property type="match status" value="1"/>
</dbReference>
<dbReference type="GO" id="GO:0016747">
    <property type="term" value="F:acyltransferase activity, transferring groups other than amino-acyl groups"/>
    <property type="evidence" value="ECO:0007669"/>
    <property type="project" value="InterPro"/>
</dbReference>
<dbReference type="InterPro" id="IPR024699">
    <property type="entry name" value="AcuA"/>
</dbReference>
<comment type="caution">
    <text evidence="2">The sequence shown here is derived from an EMBL/GenBank/DDBJ whole genome shotgun (WGS) entry which is preliminary data.</text>
</comment>
<dbReference type="RefSeq" id="WP_069641750.1">
    <property type="nucleotide sequence ID" value="NZ_MIJE01000001.1"/>
</dbReference>
<keyword evidence="3" id="KW-1185">Reference proteome</keyword>
<reference evidence="2 3" key="1">
    <citation type="submission" date="2016-09" db="EMBL/GenBank/DDBJ databases">
        <title>Draft genome sequence for the type strain of Desulfuribacillus alkaliarsenatis AHT28, an obligately anaerobic, sulfidogenic bacterium isolated from Russian soda lake sediments.</title>
        <authorList>
            <person name="Abin C.A."/>
            <person name="Hollibaugh J.T."/>
        </authorList>
    </citation>
    <scope>NUCLEOTIDE SEQUENCE [LARGE SCALE GENOMIC DNA]</scope>
    <source>
        <strain evidence="2 3">AHT28</strain>
    </source>
</reference>
<evidence type="ECO:0000259" key="1">
    <source>
        <dbReference type="PROSITE" id="PS51186"/>
    </source>
</evidence>
<dbReference type="GO" id="GO:0019152">
    <property type="term" value="F:acetoin dehydrogenase (NAD+) activity"/>
    <property type="evidence" value="ECO:0007669"/>
    <property type="project" value="InterPro"/>
</dbReference>
<dbReference type="STRING" id="766136.BHF68_00810"/>
<dbReference type="InterPro" id="IPR016181">
    <property type="entry name" value="Acyl_CoA_acyltransferase"/>
</dbReference>
<gene>
    <name evidence="2" type="ORF">BHF68_00810</name>
</gene>
<organism evidence="2 3">
    <name type="scientific">Desulfuribacillus alkaliarsenatis</name>
    <dbReference type="NCBI Taxonomy" id="766136"/>
    <lineage>
        <taxon>Bacteria</taxon>
        <taxon>Bacillati</taxon>
        <taxon>Bacillota</taxon>
        <taxon>Desulfuribacillia</taxon>
        <taxon>Desulfuribacillales</taxon>
        <taxon>Desulfuribacillaceae</taxon>
        <taxon>Desulfuribacillus</taxon>
    </lineage>
</organism>